<dbReference type="Gene3D" id="3.30.1280.10">
    <property type="entry name" value="Phosphoribosylformylglycinamidine synthase subunit PurS"/>
    <property type="match status" value="1"/>
</dbReference>
<protein>
    <recommendedName>
        <fullName evidence="8">Phosphoribosylformylglycinamidine synthase subunit PurL</fullName>
        <shortName evidence="8">FGAM synthase</shortName>
        <ecNumber evidence="8">6.3.5.3</ecNumber>
    </recommendedName>
    <alternativeName>
        <fullName evidence="8">Formylglycinamide ribonucleotide amidotransferase subunit II</fullName>
        <shortName evidence="8">FGAR amidotransferase II</shortName>
        <shortName evidence="8">FGAR-AT II</shortName>
    </alternativeName>
    <alternativeName>
        <fullName evidence="8">Glutamine amidotransferase PurL</fullName>
    </alternativeName>
    <alternativeName>
        <fullName evidence="8">Phosphoribosylformylglycinamidine synthase subunit II</fullName>
    </alternativeName>
</protein>
<feature type="active site" evidence="8">
    <location>
        <position position="245"/>
    </location>
</feature>
<dbReference type="InterPro" id="IPR010918">
    <property type="entry name" value="PurM-like_C_dom"/>
</dbReference>
<dbReference type="Gene3D" id="3.30.1330.10">
    <property type="entry name" value="PurM-like, N-terminal domain"/>
    <property type="match status" value="2"/>
</dbReference>
<proteinExistence type="inferred from homology"/>
<dbReference type="Proteomes" id="UP000525298">
    <property type="component" value="Unassembled WGS sequence"/>
</dbReference>
<evidence type="ECO:0000256" key="4">
    <source>
        <dbReference type="ARBA" id="ARBA00022741"/>
    </source>
</evidence>
<evidence type="ECO:0000259" key="10">
    <source>
        <dbReference type="Pfam" id="PF02769"/>
    </source>
</evidence>
<feature type="binding site" evidence="8">
    <location>
        <position position="471"/>
    </location>
    <ligand>
        <name>substrate</name>
    </ligand>
</feature>
<dbReference type="Gene3D" id="3.90.650.10">
    <property type="entry name" value="PurM-like C-terminal domain"/>
    <property type="match status" value="2"/>
</dbReference>
<feature type="domain" description="PurM-like C-terminal" evidence="10">
    <location>
        <begin position="435"/>
        <end position="586"/>
    </location>
</feature>
<evidence type="ECO:0000259" key="11">
    <source>
        <dbReference type="Pfam" id="PF18072"/>
    </source>
</evidence>
<name>A0A7W0HK50_9BACT</name>
<evidence type="ECO:0000256" key="3">
    <source>
        <dbReference type="ARBA" id="ARBA00022723"/>
    </source>
</evidence>
<comment type="subunit">
    <text evidence="8">Monomer. Part of the FGAM synthase complex composed of 1 PurL, 1 PurQ and 2 PurS subunits.</text>
</comment>
<keyword evidence="7 8" id="KW-0460">Magnesium</keyword>
<dbReference type="RefSeq" id="WP_181550514.1">
    <property type="nucleotide sequence ID" value="NZ_JACDUS010000002.1"/>
</dbReference>
<evidence type="ECO:0000256" key="6">
    <source>
        <dbReference type="ARBA" id="ARBA00022840"/>
    </source>
</evidence>
<dbReference type="UniPathway" id="UPA00074">
    <property type="reaction ID" value="UER00128"/>
</dbReference>
<sequence length="997" mass="109449">MPHRLEIALKNELFDAEGAAVAGKADAYFGIRVQDVRAVHIVTLDADLSPEQLETVRNEIFTNPVTQVSSFAPLDLGFDWCIWVGYRPGVKDTPGQTAIEAMEDVLGIRLAEGEGVFTSKRFCIRGPEISQDDAQCIAEQLLANEIIQQVRIFSRHDWDPENGVGIIIPKVRLDHKPTVTPVSVDSDAVLQQISDARNLALNVNDIPVIRQYFLDSEVRAQRRAIGLDDPTDVELEYISQGRSDHCNHNTFQGRFHYRDLSTGETETIDNLFKTCIQEPTRQLQAQKDWVISVLWDNAGVGRFDRDHYYVITGETHNSPSNMEAYGGAITGIVGVYRDPLGTGKGARLIMGSYGFCTGDRDYDGELKPRLHPRRLLDGIIEGVRDGGNKSGIPTPFGQVTFDHGYMGKCLVFVTALGMMPATVAGTPSEEKTTAAGELIVMCGGRVGKDGIHGVTASSEIFTENTPAGHVQIGDPYTQKKMHDFLLQARDEGLIRFVTDNGGGGLSSSVGETARFSGGCEVWLDRVPLKYEGLDQWEIWVSESQERMTVSVRPEDEDRFMALSEKHAVESTVIGKYTDSGKLHITYDGVTCAYVDMDFLTRGFPQWEFDAEWRSPEMRGLYEPVMGAPRDYNRLLTDLLARPNICSREWIIRQYDHEVQGTSVIKPLEGADRDVNSDASVIRPVLTSEQGLAFSQALLPFYSAIDAFHMTACTIDEAVRRLVAVGGDPEHIGGVDNFCWPNIQYDPVRNPDGRFKAAQLVRSCRALAETCGVYGIPLLSGKDSMYVDGHLAGAYGETHKLSAPETMQFSAVSVVKDIASCVTLDIKCPGDVVYVLGVTKDELGASEYYDRFGYTGCNVPVVDARKHWLLYKDLHAAMEKNLAASVHGIYRGGLGVHLAMCAMAGNLGIRADIGKAPGAEGLRADHLLFSETPGRFVVSVAPESREDFASMMKDHALACIGEVTKAPRLDLSCGAESLVSVPVADLKASWKAPFGQLV</sequence>
<dbReference type="GO" id="GO:0006189">
    <property type="term" value="P:'de novo' IMP biosynthetic process"/>
    <property type="evidence" value="ECO:0007669"/>
    <property type="project" value="UniProtKB-UniRule"/>
</dbReference>
<feature type="domain" description="PurM-like N-terminal" evidence="9">
    <location>
        <begin position="296"/>
        <end position="419"/>
    </location>
</feature>
<feature type="binding site" evidence="8">
    <location>
        <position position="783"/>
    </location>
    <ligand>
        <name>substrate</name>
    </ligand>
</feature>
<keyword evidence="2 8" id="KW-0436">Ligase</keyword>
<reference evidence="12 13" key="1">
    <citation type="submission" date="2020-07" db="EMBL/GenBank/DDBJ databases">
        <title>Genomic Encyclopedia of Type Strains, Phase IV (KMG-IV): sequencing the most valuable type-strain genomes for metagenomic binning, comparative biology and taxonomic classification.</title>
        <authorList>
            <person name="Goeker M."/>
        </authorList>
    </citation>
    <scope>NUCLEOTIDE SEQUENCE [LARGE SCALE GENOMIC DNA]</scope>
    <source>
        <strain evidence="12 13">DSM 17721</strain>
    </source>
</reference>
<feature type="binding site" evidence="8">
    <location>
        <position position="338"/>
    </location>
    <ligand>
        <name>Mg(2+)</name>
        <dbReference type="ChEBI" id="CHEBI:18420"/>
        <label>2</label>
    </ligand>
</feature>
<feature type="binding site" evidence="8">
    <location>
        <position position="314"/>
    </location>
    <ligand>
        <name>Mg(2+)</name>
        <dbReference type="ChEBI" id="CHEBI:18420"/>
        <label>1</label>
    </ligand>
</feature>
<comment type="subcellular location">
    <subcellularLocation>
        <location evidence="8">Cytoplasm</location>
    </subcellularLocation>
</comment>
<keyword evidence="5 8" id="KW-0658">Purine biosynthesis</keyword>
<dbReference type="EMBL" id="JACDUS010000002">
    <property type="protein sequence ID" value="MBA2880862.1"/>
    <property type="molecule type" value="Genomic_DNA"/>
</dbReference>
<evidence type="ECO:0000313" key="13">
    <source>
        <dbReference type="Proteomes" id="UP000525298"/>
    </source>
</evidence>
<dbReference type="GO" id="GO:0005737">
    <property type="term" value="C:cytoplasm"/>
    <property type="evidence" value="ECO:0007669"/>
    <property type="project" value="UniProtKB-SubCell"/>
</dbReference>
<feature type="domain" description="Phosphoribosylformylglycinamidine synthase linker" evidence="11">
    <location>
        <begin position="190"/>
        <end position="248"/>
    </location>
</feature>
<dbReference type="SUPFAM" id="SSF55326">
    <property type="entry name" value="PurM N-terminal domain-like"/>
    <property type="match status" value="2"/>
</dbReference>
<keyword evidence="4 8" id="KW-0547">Nucleotide-binding</keyword>
<keyword evidence="1 8" id="KW-0963">Cytoplasm</keyword>
<dbReference type="InterPro" id="IPR041609">
    <property type="entry name" value="PurL_linker"/>
</dbReference>
<gene>
    <name evidence="8" type="primary">purL</name>
    <name evidence="12" type="ORF">HNR65_001180</name>
</gene>
<feature type="binding site" evidence="8">
    <location>
        <position position="780"/>
    </location>
    <ligand>
        <name>ATP</name>
        <dbReference type="ChEBI" id="CHEBI:30616"/>
    </ligand>
</feature>
<dbReference type="EC" id="6.3.5.3" evidence="8"/>
<dbReference type="AlphaFoldDB" id="A0A7W0HK50"/>
<keyword evidence="6 8" id="KW-0067">ATP-binding</keyword>
<dbReference type="PANTHER" id="PTHR43555:SF1">
    <property type="entry name" value="PHOSPHORIBOSYLFORMYLGLYCINAMIDINE SYNTHASE SUBUNIT PURL"/>
    <property type="match status" value="1"/>
</dbReference>
<dbReference type="InterPro" id="IPR016188">
    <property type="entry name" value="PurM-like_N"/>
</dbReference>
<evidence type="ECO:0000256" key="7">
    <source>
        <dbReference type="ARBA" id="ARBA00022842"/>
    </source>
</evidence>
<comment type="pathway">
    <text evidence="8">Purine metabolism; IMP biosynthesis via de novo pathway; 5-amino-1-(5-phospho-D-ribosyl)imidazole from N(2)-formyl-N(1)-(5-phospho-D-ribosyl)glycinamide: step 1/2.</text>
</comment>
<dbReference type="CDD" id="cd02204">
    <property type="entry name" value="PurL_repeat2"/>
    <property type="match status" value="1"/>
</dbReference>
<dbReference type="HAMAP" id="MF_00420">
    <property type="entry name" value="PurL_2"/>
    <property type="match status" value="1"/>
</dbReference>
<comment type="caution">
    <text evidence="8">Lacks conserved residue(s) required for the propagation of feature annotation.</text>
</comment>
<feature type="domain" description="PurM-like N-terminal" evidence="9">
    <location>
        <begin position="676"/>
        <end position="783"/>
    </location>
</feature>
<dbReference type="GO" id="GO:0000287">
    <property type="term" value="F:magnesium ion binding"/>
    <property type="evidence" value="ECO:0007669"/>
    <property type="project" value="UniProtKB-UniRule"/>
</dbReference>
<evidence type="ECO:0000256" key="2">
    <source>
        <dbReference type="ARBA" id="ARBA00022598"/>
    </source>
</evidence>
<feature type="binding site" evidence="8">
    <location>
        <position position="499"/>
    </location>
    <ligand>
        <name>Mg(2+)</name>
        <dbReference type="ChEBI" id="CHEBI:18420"/>
        <label>2</label>
    </ligand>
</feature>
<keyword evidence="3 8" id="KW-0479">Metal-binding</keyword>
<feature type="binding site" evidence="8">
    <location>
        <position position="735"/>
    </location>
    <ligand>
        <name>ATP</name>
        <dbReference type="ChEBI" id="CHEBI:30616"/>
    </ligand>
</feature>
<comment type="caution">
    <text evidence="12">The sequence shown here is derived from an EMBL/GenBank/DDBJ whole genome shotgun (WGS) entry which is preliminary data.</text>
</comment>
<dbReference type="Pfam" id="PF18072">
    <property type="entry name" value="FGAR-AT_linker"/>
    <property type="match status" value="1"/>
</dbReference>
<dbReference type="SUPFAM" id="SSF82697">
    <property type="entry name" value="PurS-like"/>
    <property type="match status" value="1"/>
</dbReference>
<dbReference type="SUPFAM" id="SSF56042">
    <property type="entry name" value="PurM C-terminal domain-like"/>
    <property type="match status" value="2"/>
</dbReference>
<dbReference type="GO" id="GO:0004642">
    <property type="term" value="F:phosphoribosylformylglycinamidine synthase activity"/>
    <property type="evidence" value="ECO:0007669"/>
    <property type="project" value="UniProtKB-UniRule"/>
</dbReference>
<comment type="similarity">
    <text evidence="8">Belongs to the FGAMS family.</text>
</comment>
<dbReference type="InterPro" id="IPR010074">
    <property type="entry name" value="PRibForGlyAmidine_synth_PurL"/>
</dbReference>
<dbReference type="InterPro" id="IPR036921">
    <property type="entry name" value="PurM-like_N_sf"/>
</dbReference>
<dbReference type="Pfam" id="PF02769">
    <property type="entry name" value="AIRS_C"/>
    <property type="match status" value="2"/>
</dbReference>
<feature type="active site" description="Proton acceptor" evidence="8">
    <location>
        <position position="316"/>
    </location>
</feature>
<dbReference type="PANTHER" id="PTHR43555">
    <property type="entry name" value="PHOSPHORIBOSYLFORMYLGLYCINAMIDINE SYNTHASE SUBUNIT PURL"/>
    <property type="match status" value="1"/>
</dbReference>
<accession>A0A7W0HK50</accession>
<feature type="domain" description="PurM-like C-terminal" evidence="10">
    <location>
        <begin position="828"/>
        <end position="970"/>
    </location>
</feature>
<dbReference type="InterPro" id="IPR036604">
    <property type="entry name" value="PurS-like_sf"/>
</dbReference>
<dbReference type="CDD" id="cd02203">
    <property type="entry name" value="PurL_repeat1"/>
    <property type="match status" value="1"/>
</dbReference>
<evidence type="ECO:0000256" key="5">
    <source>
        <dbReference type="ARBA" id="ARBA00022755"/>
    </source>
</evidence>
<evidence type="ECO:0000256" key="8">
    <source>
        <dbReference type="HAMAP-Rule" id="MF_00420"/>
    </source>
</evidence>
<keyword evidence="13" id="KW-1185">Reference proteome</keyword>
<dbReference type="InterPro" id="IPR036676">
    <property type="entry name" value="PurM-like_C_sf"/>
</dbReference>
<evidence type="ECO:0000256" key="1">
    <source>
        <dbReference type="ARBA" id="ARBA00022490"/>
    </source>
</evidence>
<comment type="catalytic activity">
    <reaction evidence="8">
        <text>N(2)-formyl-N(1)-(5-phospho-beta-D-ribosyl)glycinamide + L-glutamine + ATP + H2O = 2-formamido-N(1)-(5-O-phospho-beta-D-ribosyl)acetamidine + L-glutamate + ADP + phosphate + H(+)</text>
        <dbReference type="Rhea" id="RHEA:17129"/>
        <dbReference type="ChEBI" id="CHEBI:15377"/>
        <dbReference type="ChEBI" id="CHEBI:15378"/>
        <dbReference type="ChEBI" id="CHEBI:29985"/>
        <dbReference type="ChEBI" id="CHEBI:30616"/>
        <dbReference type="ChEBI" id="CHEBI:43474"/>
        <dbReference type="ChEBI" id="CHEBI:58359"/>
        <dbReference type="ChEBI" id="CHEBI:147286"/>
        <dbReference type="ChEBI" id="CHEBI:147287"/>
        <dbReference type="ChEBI" id="CHEBI:456216"/>
        <dbReference type="EC" id="6.3.5.3"/>
    </reaction>
</comment>
<feature type="binding site" evidence="8">
    <location>
        <begin position="542"/>
        <end position="544"/>
    </location>
    <ligand>
        <name>substrate</name>
    </ligand>
</feature>
<evidence type="ECO:0000259" key="9">
    <source>
        <dbReference type="Pfam" id="PF00586"/>
    </source>
</evidence>
<dbReference type="GO" id="GO:0005524">
    <property type="term" value="F:ATP binding"/>
    <property type="evidence" value="ECO:0007669"/>
    <property type="project" value="UniProtKB-UniRule"/>
</dbReference>
<organism evidence="12 13">
    <name type="scientific">Desulfosalsimonas propionicica</name>
    <dbReference type="NCBI Taxonomy" id="332175"/>
    <lineage>
        <taxon>Bacteria</taxon>
        <taxon>Pseudomonadati</taxon>
        <taxon>Thermodesulfobacteriota</taxon>
        <taxon>Desulfobacteria</taxon>
        <taxon>Desulfobacterales</taxon>
        <taxon>Desulfosalsimonadaceae</taxon>
        <taxon>Desulfosalsimonas</taxon>
    </lineage>
</organism>
<dbReference type="Pfam" id="PF00586">
    <property type="entry name" value="AIRS"/>
    <property type="match status" value="2"/>
</dbReference>
<evidence type="ECO:0000313" key="12">
    <source>
        <dbReference type="EMBL" id="MBA2880862.1"/>
    </source>
</evidence>
<feature type="binding site" evidence="8">
    <location>
        <position position="337"/>
    </location>
    <ligand>
        <name>substrate</name>
    </ligand>
</feature>
<comment type="function">
    <text evidence="8">Part of the phosphoribosylformylglycinamidine synthase complex involved in the purines biosynthetic pathway. Catalyzes the ATP-dependent conversion of formylglycinamide ribonucleotide (FGAR) and glutamine to yield formylglycinamidine ribonucleotide (FGAM) and glutamate. The FGAM synthase complex is composed of three subunits. PurQ produces an ammonia molecule by converting glutamine to glutamate. PurL transfers the ammonia molecule to FGAR to form FGAM in an ATP-dependent manner. PurS interacts with PurQ and PurL and is thought to assist in the transfer of the ammonia molecule from PurQ to PurL.</text>
</comment>